<comment type="cofactor">
    <cofactor evidence="3">
        <name>Zn(2+)</name>
        <dbReference type="ChEBI" id="CHEBI:29105"/>
    </cofactor>
</comment>
<dbReference type="EMBL" id="CP036318">
    <property type="protein sequence ID" value="QDV57158.1"/>
    <property type="molecule type" value="Genomic_DNA"/>
</dbReference>
<evidence type="ECO:0000256" key="7">
    <source>
        <dbReference type="ARBA" id="ARBA00005412"/>
    </source>
</evidence>
<feature type="binding site" evidence="19">
    <location>
        <begin position="176"/>
        <end position="179"/>
    </location>
    <ligand>
        <name>NAD(+)</name>
        <dbReference type="ChEBI" id="CHEBI:57540"/>
    </ligand>
</feature>
<dbReference type="GO" id="GO:0003856">
    <property type="term" value="F:3-dehydroquinate synthase activity"/>
    <property type="evidence" value="ECO:0007669"/>
    <property type="project" value="UniProtKB-UniRule"/>
</dbReference>
<dbReference type="NCBIfam" id="TIGR01357">
    <property type="entry name" value="aroB"/>
    <property type="match status" value="1"/>
</dbReference>
<keyword evidence="17 19" id="KW-0456">Lyase</keyword>
<feature type="binding site" evidence="19">
    <location>
        <position position="191"/>
    </location>
    <ligand>
        <name>Zn(2+)</name>
        <dbReference type="ChEBI" id="CHEBI:29105"/>
    </ligand>
</feature>
<feature type="binding site" evidence="19">
    <location>
        <begin position="112"/>
        <end position="116"/>
    </location>
    <ligand>
        <name>NAD(+)</name>
        <dbReference type="ChEBI" id="CHEBI:57540"/>
    </ligand>
</feature>
<keyword evidence="13 19" id="KW-0547">Nucleotide-binding</keyword>
<dbReference type="PIRSF" id="PIRSF001455">
    <property type="entry name" value="DHQ_synth"/>
    <property type="match status" value="1"/>
</dbReference>
<dbReference type="CDD" id="cd08195">
    <property type="entry name" value="DHQS"/>
    <property type="match status" value="1"/>
</dbReference>
<evidence type="ECO:0000256" key="8">
    <source>
        <dbReference type="ARBA" id="ARBA00013031"/>
    </source>
</evidence>
<evidence type="ECO:0000256" key="16">
    <source>
        <dbReference type="ARBA" id="ARBA00023141"/>
    </source>
</evidence>
<dbReference type="GO" id="GO:0009073">
    <property type="term" value="P:aromatic amino acid family biosynthetic process"/>
    <property type="evidence" value="ECO:0007669"/>
    <property type="project" value="UniProtKB-KW"/>
</dbReference>
<dbReference type="AlphaFoldDB" id="A0A518IVP4"/>
<dbReference type="PANTHER" id="PTHR43622:SF7">
    <property type="entry name" value="3-DEHYDROQUINATE SYNTHASE, CHLOROPLASTIC"/>
    <property type="match status" value="1"/>
</dbReference>
<dbReference type="InterPro" id="IPR050071">
    <property type="entry name" value="Dehydroquinate_synthase"/>
</dbReference>
<evidence type="ECO:0000256" key="12">
    <source>
        <dbReference type="ARBA" id="ARBA00022723"/>
    </source>
</evidence>
<evidence type="ECO:0000256" key="10">
    <source>
        <dbReference type="ARBA" id="ARBA00022490"/>
    </source>
</evidence>
<comment type="cofactor">
    <cofactor evidence="2 19">
        <name>NAD(+)</name>
        <dbReference type="ChEBI" id="CHEBI:57540"/>
    </cofactor>
</comment>
<dbReference type="GO" id="GO:0046872">
    <property type="term" value="F:metal ion binding"/>
    <property type="evidence" value="ECO:0007669"/>
    <property type="project" value="UniProtKB-KW"/>
</dbReference>
<dbReference type="GO" id="GO:0008652">
    <property type="term" value="P:amino acid biosynthetic process"/>
    <property type="evidence" value="ECO:0007669"/>
    <property type="project" value="UniProtKB-KW"/>
</dbReference>
<dbReference type="InterPro" id="IPR056179">
    <property type="entry name" value="DHQS_C"/>
</dbReference>
<feature type="binding site" evidence="19">
    <location>
        <position position="272"/>
    </location>
    <ligand>
        <name>Zn(2+)</name>
        <dbReference type="ChEBI" id="CHEBI:29105"/>
    </ligand>
</feature>
<dbReference type="InterPro" id="IPR030960">
    <property type="entry name" value="DHQS/DOIS_N"/>
</dbReference>
<comment type="cofactor">
    <cofactor evidence="19">
        <name>Co(2+)</name>
        <dbReference type="ChEBI" id="CHEBI:48828"/>
    </cofactor>
    <cofactor evidence="19">
        <name>Zn(2+)</name>
        <dbReference type="ChEBI" id="CHEBI:29105"/>
    </cofactor>
    <text evidence="19">Binds 1 divalent metal cation per subunit. Can use either Co(2+) or Zn(2+).</text>
</comment>
<evidence type="ECO:0000256" key="14">
    <source>
        <dbReference type="ARBA" id="ARBA00022833"/>
    </source>
</evidence>
<dbReference type="Pfam" id="PF24621">
    <property type="entry name" value="DHQS_C"/>
    <property type="match status" value="1"/>
</dbReference>
<feature type="domain" description="3-dehydroquinate synthase C-terminal" evidence="21">
    <location>
        <begin position="188"/>
        <end position="332"/>
    </location>
</feature>
<feature type="binding site" evidence="19">
    <location>
        <position position="255"/>
    </location>
    <ligand>
        <name>Zn(2+)</name>
        <dbReference type="ChEBI" id="CHEBI:29105"/>
    </ligand>
</feature>
<name>A0A518IVP4_9BACT</name>
<evidence type="ECO:0000256" key="11">
    <source>
        <dbReference type="ARBA" id="ARBA00022605"/>
    </source>
</evidence>
<evidence type="ECO:0000313" key="23">
    <source>
        <dbReference type="Proteomes" id="UP000316770"/>
    </source>
</evidence>
<dbReference type="Pfam" id="PF01761">
    <property type="entry name" value="DHQ_synthase"/>
    <property type="match status" value="1"/>
</dbReference>
<evidence type="ECO:0000256" key="2">
    <source>
        <dbReference type="ARBA" id="ARBA00001911"/>
    </source>
</evidence>
<keyword evidence="16 19" id="KW-0057">Aromatic amino acid biosynthesis</keyword>
<evidence type="ECO:0000256" key="9">
    <source>
        <dbReference type="ARBA" id="ARBA00017684"/>
    </source>
</evidence>
<evidence type="ECO:0000256" key="1">
    <source>
        <dbReference type="ARBA" id="ARBA00001393"/>
    </source>
</evidence>
<gene>
    <name evidence="22" type="primary">aroB_2</name>
    <name evidence="19" type="synonym">aroB</name>
    <name evidence="22" type="ORF">Mal33_31590</name>
</gene>
<feature type="binding site" evidence="19">
    <location>
        <position position="149"/>
    </location>
    <ligand>
        <name>NAD(+)</name>
        <dbReference type="ChEBI" id="CHEBI:57540"/>
    </ligand>
</feature>
<evidence type="ECO:0000256" key="19">
    <source>
        <dbReference type="HAMAP-Rule" id="MF_00110"/>
    </source>
</evidence>
<dbReference type="InterPro" id="IPR030963">
    <property type="entry name" value="DHQ_synth_fam"/>
</dbReference>
<keyword evidence="15 19" id="KW-0520">NAD</keyword>
<evidence type="ECO:0000256" key="13">
    <source>
        <dbReference type="ARBA" id="ARBA00022741"/>
    </source>
</evidence>
<dbReference type="GO" id="GO:0009423">
    <property type="term" value="P:chorismate biosynthetic process"/>
    <property type="evidence" value="ECO:0007669"/>
    <property type="project" value="UniProtKB-UniRule"/>
</dbReference>
<evidence type="ECO:0000256" key="5">
    <source>
        <dbReference type="ARBA" id="ARBA00004496"/>
    </source>
</evidence>
<dbReference type="GO" id="GO:0005737">
    <property type="term" value="C:cytoplasm"/>
    <property type="evidence" value="ECO:0007669"/>
    <property type="project" value="UniProtKB-SubCell"/>
</dbReference>
<proteinExistence type="inferred from homology"/>
<comment type="subcellular location">
    <subcellularLocation>
        <location evidence="5 19">Cytoplasm</location>
    </subcellularLocation>
</comment>
<dbReference type="SUPFAM" id="SSF56796">
    <property type="entry name" value="Dehydroquinate synthase-like"/>
    <property type="match status" value="1"/>
</dbReference>
<organism evidence="22 23">
    <name type="scientific">Rosistilla oblonga</name>
    <dbReference type="NCBI Taxonomy" id="2527990"/>
    <lineage>
        <taxon>Bacteria</taxon>
        <taxon>Pseudomonadati</taxon>
        <taxon>Planctomycetota</taxon>
        <taxon>Planctomycetia</taxon>
        <taxon>Pirellulales</taxon>
        <taxon>Pirellulaceae</taxon>
        <taxon>Rosistilla</taxon>
    </lineage>
</organism>
<dbReference type="RefSeq" id="WP_145286315.1">
    <property type="nucleotide sequence ID" value="NZ_CP036318.1"/>
</dbReference>
<comment type="similarity">
    <text evidence="7 19">Belongs to the sugar phosphate cyclases superfamily. Dehydroquinate synthase family.</text>
</comment>
<reference evidence="22 23" key="1">
    <citation type="submission" date="2019-02" db="EMBL/GenBank/DDBJ databases">
        <title>Deep-cultivation of Planctomycetes and their phenomic and genomic characterization uncovers novel biology.</title>
        <authorList>
            <person name="Wiegand S."/>
            <person name="Jogler M."/>
            <person name="Boedeker C."/>
            <person name="Pinto D."/>
            <person name="Vollmers J."/>
            <person name="Rivas-Marin E."/>
            <person name="Kohn T."/>
            <person name="Peeters S.H."/>
            <person name="Heuer A."/>
            <person name="Rast P."/>
            <person name="Oberbeckmann S."/>
            <person name="Bunk B."/>
            <person name="Jeske O."/>
            <person name="Meyerdierks A."/>
            <person name="Storesund J.E."/>
            <person name="Kallscheuer N."/>
            <person name="Luecker S."/>
            <person name="Lage O.M."/>
            <person name="Pohl T."/>
            <person name="Merkel B.J."/>
            <person name="Hornburger P."/>
            <person name="Mueller R.-W."/>
            <person name="Bruemmer F."/>
            <person name="Labrenz M."/>
            <person name="Spormann A.M."/>
            <person name="Op den Camp H."/>
            <person name="Overmann J."/>
            <person name="Amann R."/>
            <person name="Jetten M.S.M."/>
            <person name="Mascher T."/>
            <person name="Medema M.H."/>
            <person name="Devos D.P."/>
            <person name="Kaster A.-K."/>
            <person name="Ovreas L."/>
            <person name="Rohde M."/>
            <person name="Galperin M.Y."/>
            <person name="Jogler C."/>
        </authorList>
    </citation>
    <scope>NUCLEOTIDE SEQUENCE [LARGE SCALE GENOMIC DNA]</scope>
    <source>
        <strain evidence="22 23">Mal33</strain>
    </source>
</reference>
<keyword evidence="10 19" id="KW-0963">Cytoplasm</keyword>
<protein>
    <recommendedName>
        <fullName evidence="9 19">3-dehydroquinate synthase</fullName>
        <shortName evidence="19">DHQS</shortName>
        <ecNumber evidence="8 19">4.2.3.4</ecNumber>
    </recommendedName>
</protein>
<evidence type="ECO:0000256" key="15">
    <source>
        <dbReference type="ARBA" id="ARBA00023027"/>
    </source>
</evidence>
<evidence type="ECO:0000256" key="3">
    <source>
        <dbReference type="ARBA" id="ARBA00001947"/>
    </source>
</evidence>
<dbReference type="EC" id="4.2.3.4" evidence="8 19"/>
<dbReference type="Proteomes" id="UP000316770">
    <property type="component" value="Chromosome"/>
</dbReference>
<comment type="pathway">
    <text evidence="6 19">Metabolic intermediate biosynthesis; chorismate biosynthesis; chorismate from D-erythrose 4-phosphate and phosphoenolpyruvate: step 2/7.</text>
</comment>
<evidence type="ECO:0000313" key="22">
    <source>
        <dbReference type="EMBL" id="QDV57158.1"/>
    </source>
</evidence>
<keyword evidence="23" id="KW-1185">Reference proteome</keyword>
<dbReference type="GO" id="GO:0000166">
    <property type="term" value="F:nucleotide binding"/>
    <property type="evidence" value="ECO:0007669"/>
    <property type="project" value="UniProtKB-KW"/>
</dbReference>
<evidence type="ECO:0000256" key="6">
    <source>
        <dbReference type="ARBA" id="ARBA00004661"/>
    </source>
</evidence>
<keyword evidence="14 19" id="KW-0862">Zinc</keyword>
<dbReference type="PANTHER" id="PTHR43622">
    <property type="entry name" value="3-DEHYDROQUINATE SYNTHASE"/>
    <property type="match status" value="1"/>
</dbReference>
<dbReference type="FunFam" id="3.40.50.1970:FF:000007">
    <property type="entry name" value="Pentafunctional AROM polypeptide"/>
    <property type="match status" value="1"/>
</dbReference>
<accession>A0A518IVP4</accession>
<dbReference type="InterPro" id="IPR016037">
    <property type="entry name" value="DHQ_synth_AroB"/>
</dbReference>
<keyword evidence="18 19" id="KW-0170">Cobalt</keyword>
<feature type="domain" description="3-dehydroquinate synthase N-terminal" evidence="20">
    <location>
        <begin position="74"/>
        <end position="186"/>
    </location>
</feature>
<dbReference type="Gene3D" id="3.40.50.1970">
    <property type="match status" value="1"/>
</dbReference>
<comment type="catalytic activity">
    <reaction evidence="1 19">
        <text>7-phospho-2-dehydro-3-deoxy-D-arabino-heptonate = 3-dehydroquinate + phosphate</text>
        <dbReference type="Rhea" id="RHEA:21968"/>
        <dbReference type="ChEBI" id="CHEBI:32364"/>
        <dbReference type="ChEBI" id="CHEBI:43474"/>
        <dbReference type="ChEBI" id="CHEBI:58394"/>
        <dbReference type="EC" id="4.2.3.4"/>
    </reaction>
</comment>
<feature type="binding site" evidence="19">
    <location>
        <begin position="78"/>
        <end position="83"/>
    </location>
    <ligand>
        <name>NAD(+)</name>
        <dbReference type="ChEBI" id="CHEBI:57540"/>
    </ligand>
</feature>
<comment type="function">
    <text evidence="4 19">Catalyzes the conversion of 3-deoxy-D-arabino-heptulosonate 7-phosphate (DAHP) to dehydroquinate (DHQ).</text>
</comment>
<sequence length="368" mass="39859">MVLPNVPDRLEVPLPDAPYPILIGSDWLSDLVSPIADRMPDLSHAIIIHDAAVAQPWAATIQQALQDRYRTDMISVPSGEPSKCVEQLQRLWIGLLEAKTDRKSAIIAVGGGVVGDLAGMVAATFMRGIRFVQVPTTLLAQVDSSVGGKTGINLPGAKNMVGSFWQPRLVAIDIATLGTLAPREFISGLAEVAKYGVICDAEFFAWLQQNHEAIHARDAAALKHAIRTSCQAKADVVLADERETTGRRATLNYGHTFGHAIEALAGYGHFLHGEAIAIGMQIAADLARRMGRVDDAFCEQQTELFTSLQLPITWSEADPDAMLGAMFSDKKTEHGKLRFILPTKIGHVELVDDVPEDLVRQAITACSK</sequence>
<dbReference type="UniPathway" id="UPA00053">
    <property type="reaction ID" value="UER00085"/>
</dbReference>
<evidence type="ECO:0000259" key="20">
    <source>
        <dbReference type="Pfam" id="PF01761"/>
    </source>
</evidence>
<evidence type="ECO:0000259" key="21">
    <source>
        <dbReference type="Pfam" id="PF24621"/>
    </source>
</evidence>
<evidence type="ECO:0000256" key="18">
    <source>
        <dbReference type="ARBA" id="ARBA00023285"/>
    </source>
</evidence>
<evidence type="ECO:0000256" key="17">
    <source>
        <dbReference type="ARBA" id="ARBA00023239"/>
    </source>
</evidence>
<dbReference type="HAMAP" id="MF_00110">
    <property type="entry name" value="DHQ_synthase"/>
    <property type="match status" value="1"/>
</dbReference>
<feature type="binding site" evidence="19">
    <location>
        <position position="158"/>
    </location>
    <ligand>
        <name>NAD(+)</name>
        <dbReference type="ChEBI" id="CHEBI:57540"/>
    </ligand>
</feature>
<evidence type="ECO:0000256" key="4">
    <source>
        <dbReference type="ARBA" id="ARBA00003485"/>
    </source>
</evidence>
<feature type="binding site" evidence="19">
    <location>
        <begin position="136"/>
        <end position="137"/>
    </location>
    <ligand>
        <name>NAD(+)</name>
        <dbReference type="ChEBI" id="CHEBI:57540"/>
    </ligand>
</feature>
<keyword evidence="12 19" id="KW-0479">Metal-binding</keyword>
<keyword evidence="11 19" id="KW-0028">Amino-acid biosynthesis</keyword>
<dbReference type="Gene3D" id="1.20.1090.10">
    <property type="entry name" value="Dehydroquinate synthase-like - alpha domain"/>
    <property type="match status" value="1"/>
</dbReference>